<feature type="non-terminal residue" evidence="1">
    <location>
        <position position="1"/>
    </location>
</feature>
<evidence type="ECO:0000313" key="1">
    <source>
        <dbReference type="EMBL" id="KAK3044922.1"/>
    </source>
</evidence>
<evidence type="ECO:0000313" key="2">
    <source>
        <dbReference type="Proteomes" id="UP001186974"/>
    </source>
</evidence>
<gene>
    <name evidence="1" type="ORF">LTS18_015034</name>
</gene>
<keyword evidence="2" id="KW-1185">Reference proteome</keyword>
<accession>A0ACC3CV79</accession>
<protein>
    <submittedName>
        <fullName evidence="1">Uncharacterized protein</fullName>
    </submittedName>
</protein>
<reference evidence="1" key="1">
    <citation type="submission" date="2024-09" db="EMBL/GenBank/DDBJ databases">
        <title>Black Yeasts Isolated from many extreme environments.</title>
        <authorList>
            <person name="Coleine C."/>
            <person name="Stajich J.E."/>
            <person name="Selbmann L."/>
        </authorList>
    </citation>
    <scope>NUCLEOTIDE SEQUENCE</scope>
    <source>
        <strain evidence="1">CCFEE 5737</strain>
    </source>
</reference>
<proteinExistence type="predicted"/>
<comment type="caution">
    <text evidence="1">The sequence shown here is derived from an EMBL/GenBank/DDBJ whole genome shotgun (WGS) entry which is preliminary data.</text>
</comment>
<dbReference type="EMBL" id="JAWDJW010011264">
    <property type="protein sequence ID" value="KAK3044922.1"/>
    <property type="molecule type" value="Genomic_DNA"/>
</dbReference>
<name>A0ACC3CV79_9PEZI</name>
<sequence>PFKNLRRRKSEELIGLGLYDPPEPPGSWLLSGTPPSGKGLKLEETWQPPPTEDENEEANDESSEEDEEEEPPQVYDHQEWSATRPAVMPMPNMNGHSFFFEDDEAAASSEWWYHQMKYPNTQPAGTGYGWLQS</sequence>
<organism evidence="1 2">
    <name type="scientific">Coniosporium uncinatum</name>
    <dbReference type="NCBI Taxonomy" id="93489"/>
    <lineage>
        <taxon>Eukaryota</taxon>
        <taxon>Fungi</taxon>
        <taxon>Dikarya</taxon>
        <taxon>Ascomycota</taxon>
        <taxon>Pezizomycotina</taxon>
        <taxon>Dothideomycetes</taxon>
        <taxon>Dothideomycetes incertae sedis</taxon>
        <taxon>Coniosporium</taxon>
    </lineage>
</organism>
<dbReference type="Proteomes" id="UP001186974">
    <property type="component" value="Unassembled WGS sequence"/>
</dbReference>